<keyword evidence="2 5" id="KW-0645">Protease</keyword>
<dbReference type="EMBL" id="CP084166">
    <property type="protein sequence ID" value="UJG41025.1"/>
    <property type="molecule type" value="Genomic_DNA"/>
</dbReference>
<dbReference type="SUPFAM" id="SSF53163">
    <property type="entry name" value="HybD-like"/>
    <property type="match status" value="1"/>
</dbReference>
<dbReference type="PANTHER" id="PTHR30302:SF1">
    <property type="entry name" value="HYDROGENASE 2 MATURATION PROTEASE"/>
    <property type="match status" value="1"/>
</dbReference>
<dbReference type="Gene3D" id="3.40.50.1450">
    <property type="entry name" value="HybD-like"/>
    <property type="match status" value="1"/>
</dbReference>
<name>A0A9Y1BLD5_9ARCH</name>
<accession>A0A9Y1BLD5</accession>
<dbReference type="PANTHER" id="PTHR30302">
    <property type="entry name" value="HYDROGENASE 1 MATURATION PROTEASE"/>
    <property type="match status" value="1"/>
</dbReference>
<evidence type="ECO:0000256" key="2">
    <source>
        <dbReference type="ARBA" id="ARBA00022670"/>
    </source>
</evidence>
<evidence type="ECO:0000313" key="5">
    <source>
        <dbReference type="EMBL" id="UJG41025.1"/>
    </source>
</evidence>
<reference evidence="5" key="1">
    <citation type="journal article" date="2022" name="Nat. Microbiol.">
        <title>Unique mobile elements and scalable gene flow at the prokaryote-eukaryote boundary revealed by circularized Asgard archaea genomes.</title>
        <authorList>
            <person name="Wu F."/>
            <person name="Speth D.R."/>
            <person name="Philosof A."/>
            <person name="Cremiere A."/>
            <person name="Narayanan A."/>
            <person name="Barco R.A."/>
            <person name="Connon S.A."/>
            <person name="Amend J.P."/>
            <person name="Antoshechkin I.A."/>
            <person name="Orphan V.J."/>
        </authorList>
    </citation>
    <scope>NUCLEOTIDE SEQUENCE</scope>
    <source>
        <strain evidence="5">PM71</strain>
    </source>
</reference>
<keyword evidence="3" id="KW-0064">Aspartyl protease</keyword>
<proteinExistence type="inferred from homology"/>
<dbReference type="GO" id="GO:0004190">
    <property type="term" value="F:aspartic-type endopeptidase activity"/>
    <property type="evidence" value="ECO:0007669"/>
    <property type="project" value="UniProtKB-KW"/>
</dbReference>
<dbReference type="GO" id="GO:0016485">
    <property type="term" value="P:protein processing"/>
    <property type="evidence" value="ECO:0007669"/>
    <property type="project" value="TreeGrafter"/>
</dbReference>
<dbReference type="Pfam" id="PF01750">
    <property type="entry name" value="HycI"/>
    <property type="match status" value="1"/>
</dbReference>
<dbReference type="AlphaFoldDB" id="A0A9Y1BLD5"/>
<evidence type="ECO:0000256" key="3">
    <source>
        <dbReference type="ARBA" id="ARBA00022750"/>
    </source>
</evidence>
<sequence>MTEENSNPFSFSCFTKPEHTAFLCFGNLDRSDDAIGLLIARDLKNLFPHVFSEEFDDPIGELLMILEDESIECITVIDACDLKAENGSVIVSSNIKVAESRLSTHTIPIKQLIELIHNEGKEFVFIGVQVYNVEFMGEMSEEVLKAKEKILSWFVKENQ</sequence>
<dbReference type="InterPro" id="IPR023430">
    <property type="entry name" value="Pept_HybD-like_dom_sf"/>
</dbReference>
<dbReference type="NCBIfam" id="TIGR00072">
    <property type="entry name" value="hydrog_prot"/>
    <property type="match status" value="1"/>
</dbReference>
<keyword evidence="4" id="KW-0378">Hydrolase</keyword>
<dbReference type="InterPro" id="IPR000671">
    <property type="entry name" value="Peptidase_A31"/>
</dbReference>
<comment type="similarity">
    <text evidence="1">Belongs to the peptidase A31 family.</text>
</comment>
<evidence type="ECO:0000256" key="4">
    <source>
        <dbReference type="ARBA" id="ARBA00022801"/>
    </source>
</evidence>
<organism evidence="5">
    <name type="scientific">Candidatus Heimdallarchaeum aukensis</name>
    <dbReference type="NCBI Taxonomy" id="2876573"/>
    <lineage>
        <taxon>Archaea</taxon>
        <taxon>Promethearchaeati</taxon>
        <taxon>Candidatus Heimdallarchaeota</taxon>
        <taxon>Candidatus Heimdallarchaeia (ex Rinke et al. 2021) (nom. nud.)</taxon>
        <taxon>Candidatus Heimdallarchaeales</taxon>
        <taxon>Candidatus Heimdallarchaeaceae</taxon>
        <taxon>Candidatus Heimdallarchaeum</taxon>
    </lineage>
</organism>
<evidence type="ECO:0000256" key="1">
    <source>
        <dbReference type="ARBA" id="ARBA00006814"/>
    </source>
</evidence>
<gene>
    <name evidence="5" type="ORF">K9W45_00860</name>
</gene>
<dbReference type="GO" id="GO:0008047">
    <property type="term" value="F:enzyme activator activity"/>
    <property type="evidence" value="ECO:0007669"/>
    <property type="project" value="InterPro"/>
</dbReference>
<protein>
    <submittedName>
        <fullName evidence="5">Hydrogenase maturation protease</fullName>
    </submittedName>
</protein>
<dbReference type="Proteomes" id="UP001201020">
    <property type="component" value="Chromosome"/>
</dbReference>